<evidence type="ECO:0000256" key="1">
    <source>
        <dbReference type="SAM" id="Phobius"/>
    </source>
</evidence>
<reference evidence="2" key="1">
    <citation type="submission" date="2018-05" db="EMBL/GenBank/DDBJ databases">
        <authorList>
            <person name="Lanie J.A."/>
            <person name="Ng W.-L."/>
            <person name="Kazmierczak K.M."/>
            <person name="Andrzejewski T.M."/>
            <person name="Davidsen T.M."/>
            <person name="Wayne K.J."/>
            <person name="Tettelin H."/>
            <person name="Glass J.I."/>
            <person name="Rusch D."/>
            <person name="Podicherti R."/>
            <person name="Tsui H.-C.T."/>
            <person name="Winkler M.E."/>
        </authorList>
    </citation>
    <scope>NUCLEOTIDE SEQUENCE</scope>
</reference>
<evidence type="ECO:0000313" key="2">
    <source>
        <dbReference type="EMBL" id="SVA94000.1"/>
    </source>
</evidence>
<dbReference type="AlphaFoldDB" id="A0A381ZXN6"/>
<keyword evidence="1" id="KW-0812">Transmembrane</keyword>
<dbReference type="EMBL" id="UINC01023071">
    <property type="protein sequence ID" value="SVA94000.1"/>
    <property type="molecule type" value="Genomic_DNA"/>
</dbReference>
<feature type="non-terminal residue" evidence="2">
    <location>
        <position position="1"/>
    </location>
</feature>
<feature type="transmembrane region" description="Helical" evidence="1">
    <location>
        <begin position="24"/>
        <end position="46"/>
    </location>
</feature>
<organism evidence="2">
    <name type="scientific">marine metagenome</name>
    <dbReference type="NCBI Taxonomy" id="408172"/>
    <lineage>
        <taxon>unclassified sequences</taxon>
        <taxon>metagenomes</taxon>
        <taxon>ecological metagenomes</taxon>
    </lineage>
</organism>
<proteinExistence type="predicted"/>
<accession>A0A381ZXN6</accession>
<protein>
    <submittedName>
        <fullName evidence="2">Uncharacterized protein</fullName>
    </submittedName>
</protein>
<keyword evidence="1" id="KW-0472">Membrane</keyword>
<sequence length="47" mass="5333">TGGGSPRVSSTPTFGTTYYRHEKAQIFVIWAFHIWPFGLVLVLFLFS</sequence>
<name>A0A381ZXN6_9ZZZZ</name>
<gene>
    <name evidence="2" type="ORF">METZ01_LOCUS146854</name>
</gene>
<keyword evidence="1" id="KW-1133">Transmembrane helix</keyword>